<feature type="region of interest" description="Disordered" evidence="1">
    <location>
        <begin position="133"/>
        <end position="192"/>
    </location>
</feature>
<name>A0ABU9CPG7_9BURK</name>
<dbReference type="RefSeq" id="WP_341412152.1">
    <property type="nucleotide sequence ID" value="NZ_JBBUTH010000009.1"/>
</dbReference>
<evidence type="ECO:0000313" key="2">
    <source>
        <dbReference type="EMBL" id="MEK8052442.1"/>
    </source>
</evidence>
<dbReference type="Proteomes" id="UP001365405">
    <property type="component" value="Unassembled WGS sequence"/>
</dbReference>
<evidence type="ECO:0000313" key="3">
    <source>
        <dbReference type="Proteomes" id="UP001365405"/>
    </source>
</evidence>
<evidence type="ECO:0008006" key="4">
    <source>
        <dbReference type="Google" id="ProtNLM"/>
    </source>
</evidence>
<evidence type="ECO:0000256" key="1">
    <source>
        <dbReference type="SAM" id="MobiDB-lite"/>
    </source>
</evidence>
<feature type="region of interest" description="Disordered" evidence="1">
    <location>
        <begin position="15"/>
        <end position="45"/>
    </location>
</feature>
<accession>A0ABU9CPG7</accession>
<organism evidence="2 3">
    <name type="scientific">Pseudaquabacterium inlustre</name>
    <dbReference type="NCBI Taxonomy" id="2984192"/>
    <lineage>
        <taxon>Bacteria</taxon>
        <taxon>Pseudomonadati</taxon>
        <taxon>Pseudomonadota</taxon>
        <taxon>Betaproteobacteria</taxon>
        <taxon>Burkholderiales</taxon>
        <taxon>Sphaerotilaceae</taxon>
        <taxon>Pseudaquabacterium</taxon>
    </lineage>
</organism>
<proteinExistence type="predicted"/>
<keyword evidence="3" id="KW-1185">Reference proteome</keyword>
<comment type="caution">
    <text evidence="2">The sequence shown here is derived from an EMBL/GenBank/DDBJ whole genome shotgun (WGS) entry which is preliminary data.</text>
</comment>
<sequence length="207" mass="22468">MGSRLWQQLQAWRQRTPWSRAGSDDDGDAERASGELTTLPPPSRGQALRAAWRTLHERMDSRPAMRQVLPHLAAIERALGRHGSRALHKLPVPVLHRGLTQLTLLQGDDDAPLDAANLRVLRLRLIEAIALRSAPAAGSEAPPPARPSRRAATATARGFAPSSHLASSQLTSSQLHSSGLSTGMDVSEVSVDDFDEAERTISGLRRH</sequence>
<dbReference type="EMBL" id="JBBUTH010000009">
    <property type="protein sequence ID" value="MEK8052442.1"/>
    <property type="molecule type" value="Genomic_DNA"/>
</dbReference>
<reference evidence="2 3" key="1">
    <citation type="submission" date="2024-04" db="EMBL/GenBank/DDBJ databases">
        <title>Novel species of the genus Ideonella isolated from streams.</title>
        <authorList>
            <person name="Lu H."/>
        </authorList>
    </citation>
    <scope>NUCLEOTIDE SEQUENCE [LARGE SCALE GENOMIC DNA]</scope>
    <source>
        <strain evidence="2 3">DXS22W</strain>
    </source>
</reference>
<gene>
    <name evidence="2" type="ORF">AACH10_19475</name>
</gene>
<feature type="compositionally biased region" description="Low complexity" evidence="1">
    <location>
        <begin position="150"/>
        <end position="189"/>
    </location>
</feature>
<protein>
    <recommendedName>
        <fullName evidence="4">DUF2894 domain-containing protein</fullName>
    </recommendedName>
</protein>